<keyword evidence="3" id="KW-1185">Reference proteome</keyword>
<dbReference type="Proteomes" id="UP000218437">
    <property type="component" value="Chromosome"/>
</dbReference>
<dbReference type="InterPro" id="IPR025474">
    <property type="entry name" value="DUF4325"/>
</dbReference>
<proteinExistence type="predicted"/>
<dbReference type="Gene3D" id="3.30.565.10">
    <property type="entry name" value="Histidine kinase-like ATPase, C-terminal domain"/>
    <property type="match status" value="1"/>
</dbReference>
<dbReference type="RefSeq" id="WP_096238201.1">
    <property type="nucleotide sequence ID" value="NZ_CP023422.1"/>
</dbReference>
<evidence type="ECO:0000313" key="3">
    <source>
        <dbReference type="Proteomes" id="UP000218437"/>
    </source>
</evidence>
<name>A0A290X329_9BURK</name>
<dbReference type="SUPFAM" id="SSF55874">
    <property type="entry name" value="ATPase domain of HSP90 chaperone/DNA topoisomerase II/histidine kinase"/>
    <property type="match status" value="1"/>
</dbReference>
<dbReference type="Pfam" id="PF14213">
    <property type="entry name" value="DUF4325"/>
    <property type="match status" value="1"/>
</dbReference>
<reference evidence="2 3" key="1">
    <citation type="submission" date="2017-09" db="EMBL/GenBank/DDBJ databases">
        <title>Complete genome sequence of Janthinobacterium svalbardensis PAMC 27463.</title>
        <authorList>
            <person name="Cho Y.-J."/>
            <person name="Cho A."/>
            <person name="Kim O.-S."/>
            <person name="Lee J.-I."/>
        </authorList>
    </citation>
    <scope>NUCLEOTIDE SEQUENCE [LARGE SCALE GENOMIC DNA]</scope>
    <source>
        <strain evidence="2 3">PAMC 27463</strain>
    </source>
</reference>
<organism evidence="2 3">
    <name type="scientific">Janthinobacterium svalbardensis</name>
    <dbReference type="NCBI Taxonomy" id="368607"/>
    <lineage>
        <taxon>Bacteria</taxon>
        <taxon>Pseudomonadati</taxon>
        <taxon>Pseudomonadota</taxon>
        <taxon>Betaproteobacteria</taxon>
        <taxon>Burkholderiales</taxon>
        <taxon>Oxalobacteraceae</taxon>
        <taxon>Janthinobacterium</taxon>
    </lineage>
</organism>
<feature type="domain" description="DUF4325" evidence="1">
    <location>
        <begin position="362"/>
        <end position="423"/>
    </location>
</feature>
<accession>A0A290X329</accession>
<protein>
    <recommendedName>
        <fullName evidence="1">DUF4325 domain-containing protein</fullName>
    </recommendedName>
</protein>
<dbReference type="AlphaFoldDB" id="A0A290X329"/>
<evidence type="ECO:0000259" key="1">
    <source>
        <dbReference type="Pfam" id="PF14213"/>
    </source>
</evidence>
<gene>
    <name evidence="2" type="ORF">CNX70_00020</name>
</gene>
<dbReference type="EMBL" id="CP023422">
    <property type="protein sequence ID" value="ATD63552.1"/>
    <property type="molecule type" value="Genomic_DNA"/>
</dbReference>
<sequence>MLPSELRAIKENISRNRSITLDLPRVFAFKDHDIFDFESFLKFFDWTLSDRNVRIDLRNCLSANFQALSLLVLYGWRLSTQGCNVRFITENTKDHGVSAMWGQMGAPGLFWVLGNENQQFKGYQKKPLFAVRNIDDFKGVIQAAESYTKGFNVEYEGTLRYVLGELLYNTLEHGRAYTKKGRKQTQIPSIVQFTWYKTRNEIQFIIADIGIGVKRHIEQAYPGQESDEEAIKLAIKPKISGTFGRNDPYTNKNNAGMGLYISSNIIRRLNADMHVVSGNGLLHISPRDITGKTMQTNWPGTFVLVTVRLEDNPQFELHKIMQEFRDFAAKELKEGDKKEDDNRHYISISNYFGNYAEDKEAAIKFRDRRLFPEINAGKTIVIDFDRVVSSPHSFLSALLASPIKTLGMAAYKQLKFVNATPEIRETIDFIFDDNT</sequence>
<dbReference type="KEGG" id="jsv:CNX70_00020"/>
<evidence type="ECO:0000313" key="2">
    <source>
        <dbReference type="EMBL" id="ATD63552.1"/>
    </source>
</evidence>
<dbReference type="InterPro" id="IPR036890">
    <property type="entry name" value="HATPase_C_sf"/>
</dbReference>